<protein>
    <submittedName>
        <fullName evidence="1">Abortive infection bacteriophage resistance protein</fullName>
    </submittedName>
</protein>
<dbReference type="HOGENOM" id="CLU_044962_2_2_11"/>
<gene>
    <name evidence="1" type="ORF">B843_11535</name>
</gene>
<dbReference type="eggNOG" id="COG4823">
    <property type="taxonomic scope" value="Bacteria"/>
</dbReference>
<dbReference type="AlphaFoldDB" id="W5Y496"/>
<dbReference type="Proteomes" id="UP000019222">
    <property type="component" value="Chromosome"/>
</dbReference>
<dbReference type="RefSeq" id="WP_025253670.1">
    <property type="nucleotide sequence ID" value="NZ_CP004353.1"/>
</dbReference>
<keyword evidence="2" id="KW-1185">Reference proteome</keyword>
<evidence type="ECO:0000313" key="2">
    <source>
        <dbReference type="Proteomes" id="UP000019222"/>
    </source>
</evidence>
<dbReference type="InterPro" id="IPR011664">
    <property type="entry name" value="Abi_system_AbiD/AbiF-like"/>
</dbReference>
<sequence length="479" mass="55727">MPKLQARRDPQYNSRYAKPYIFPEDQIQKLSSHGLIFSDRDQAKAFIRTCGYFRLSGYTFYFKRGKDFLPGTTFEQVQSLYQFDTEIGNKLVEALEKIELSLRFHVSNRLGFYHPFAHRINKFLRQSHTVWIASPECIKLPKHQEWLEDYTREEMRSQGDFVRHFTSNYGLHLPVWAATEVMTFGTLSRLFQQMPEEDCKLIAARMGIIDKTGGGDAKTFSNWINHFRYLRNCCAHHSRVWNRVFDQSLSTPQVAALPDLSEFSRLPHKLYKSIMAIRFILARIEPDSSWHIEILAQITAFTQASGIPLGDMGFPEDWKNQKIWQAPPAEKLRACRAADFVTELDIIHQAQLLQDFCKDRLPAERKNFLRYLCKKKAIFFHQIGDAKYYPLFQFSEEKTHIKPEVADVNEVLLDKYAYSRDRTPEQCAQDWWLSPDMANGFSTPPIAEIEQNPHDVLKAAHRLPSSCRIIARAYAAPGN</sequence>
<accession>W5Y496</accession>
<organism evidence="1 2">
    <name type="scientific">Corynebacterium vitaeruminis DSM 20294</name>
    <dbReference type="NCBI Taxonomy" id="1224164"/>
    <lineage>
        <taxon>Bacteria</taxon>
        <taxon>Bacillati</taxon>
        <taxon>Actinomycetota</taxon>
        <taxon>Actinomycetes</taxon>
        <taxon>Mycobacteriales</taxon>
        <taxon>Corynebacteriaceae</taxon>
        <taxon>Corynebacterium</taxon>
    </lineage>
</organism>
<evidence type="ECO:0000313" key="1">
    <source>
        <dbReference type="EMBL" id="AHI23685.1"/>
    </source>
</evidence>
<name>W5Y496_9CORY</name>
<dbReference type="PATRIC" id="fig|1224164.3.peg.2324"/>
<reference evidence="1 2" key="1">
    <citation type="submission" date="2013-02" db="EMBL/GenBank/DDBJ databases">
        <title>The complete genome sequence of Corynebacterium vitaeruminis DSM 20294.</title>
        <authorList>
            <person name="Ruckert C."/>
            <person name="Albersmeier A."/>
            <person name="Kalinowski J."/>
        </authorList>
    </citation>
    <scope>NUCLEOTIDE SEQUENCE [LARGE SCALE GENOMIC DNA]</scope>
    <source>
        <strain evidence="2">ATCC 10234</strain>
    </source>
</reference>
<proteinExistence type="predicted"/>
<dbReference type="Pfam" id="PF07751">
    <property type="entry name" value="Abi_2"/>
    <property type="match status" value="1"/>
</dbReference>
<dbReference type="KEGG" id="cvt:B843_11535"/>
<dbReference type="EMBL" id="CP004353">
    <property type="protein sequence ID" value="AHI23685.1"/>
    <property type="molecule type" value="Genomic_DNA"/>
</dbReference>